<dbReference type="PANTHER" id="PTHR15439:SF0">
    <property type="entry name" value="CELL DIVISION CYCLE AND APOPTOSIS REGULATOR PROTEIN 1-RELATED"/>
    <property type="match status" value="1"/>
</dbReference>
<dbReference type="Gene3D" id="3.30.1490.40">
    <property type="match status" value="1"/>
</dbReference>
<feature type="region of interest" description="Disordered" evidence="1">
    <location>
        <begin position="1039"/>
        <end position="1086"/>
    </location>
</feature>
<dbReference type="GO" id="GO:0016567">
    <property type="term" value="P:protein ubiquitination"/>
    <property type="evidence" value="ECO:0007669"/>
    <property type="project" value="InterPro"/>
</dbReference>
<feature type="region of interest" description="Disordered" evidence="1">
    <location>
        <begin position="139"/>
        <end position="164"/>
    </location>
</feature>
<feature type="region of interest" description="Disordered" evidence="1">
    <location>
        <begin position="279"/>
        <end position="562"/>
    </location>
</feature>
<keyword evidence="3" id="KW-1185">Reference proteome</keyword>
<dbReference type="GO" id="GO:0006397">
    <property type="term" value="P:mRNA processing"/>
    <property type="evidence" value="ECO:0007669"/>
    <property type="project" value="InterPro"/>
</dbReference>
<feature type="region of interest" description="Disordered" evidence="1">
    <location>
        <begin position="656"/>
        <end position="685"/>
    </location>
</feature>
<feature type="compositionally biased region" description="Polar residues" evidence="1">
    <location>
        <begin position="720"/>
        <end position="733"/>
    </location>
</feature>
<feature type="compositionally biased region" description="Basic and acidic residues" evidence="1">
    <location>
        <begin position="912"/>
        <end position="928"/>
    </location>
</feature>
<feature type="compositionally biased region" description="Low complexity" evidence="1">
    <location>
        <begin position="1105"/>
        <end position="1115"/>
    </location>
</feature>
<dbReference type="EMBL" id="DF236974">
    <property type="protein sequence ID" value="GAQ79148.1"/>
    <property type="molecule type" value="Genomic_DNA"/>
</dbReference>
<feature type="compositionally biased region" description="Basic and acidic residues" evidence="1">
    <location>
        <begin position="325"/>
        <end position="344"/>
    </location>
</feature>
<proteinExistence type="predicted"/>
<dbReference type="PANTHER" id="PTHR15439">
    <property type="entry name" value="RETINOBLASTOMA-BINDING PROTEIN 6"/>
    <property type="match status" value="1"/>
</dbReference>
<feature type="compositionally biased region" description="Basic and acidic residues" evidence="1">
    <location>
        <begin position="375"/>
        <end position="556"/>
    </location>
</feature>
<dbReference type="STRING" id="105231.A0A1Y1HTI7"/>
<feature type="region of interest" description="Disordered" evidence="1">
    <location>
        <begin position="207"/>
        <end position="263"/>
    </location>
</feature>
<feature type="region of interest" description="Disordered" evidence="1">
    <location>
        <begin position="1319"/>
        <end position="1360"/>
    </location>
</feature>
<gene>
    <name evidence="2" type="ORF">KFL_000250250</name>
</gene>
<reference evidence="2 3" key="1">
    <citation type="journal article" date="2014" name="Nat. Commun.">
        <title>Klebsormidium flaccidum genome reveals primary factors for plant terrestrial adaptation.</title>
        <authorList>
            <person name="Hori K."/>
            <person name="Maruyama F."/>
            <person name="Fujisawa T."/>
            <person name="Togashi T."/>
            <person name="Yamamoto N."/>
            <person name="Seo M."/>
            <person name="Sato S."/>
            <person name="Yamada T."/>
            <person name="Mori H."/>
            <person name="Tajima N."/>
            <person name="Moriyama T."/>
            <person name="Ikeuchi M."/>
            <person name="Watanabe M."/>
            <person name="Wada H."/>
            <person name="Kobayashi K."/>
            <person name="Saito M."/>
            <person name="Masuda T."/>
            <person name="Sasaki-Sekimoto Y."/>
            <person name="Mashiguchi K."/>
            <person name="Awai K."/>
            <person name="Shimojima M."/>
            <person name="Masuda S."/>
            <person name="Iwai M."/>
            <person name="Nobusawa T."/>
            <person name="Narise T."/>
            <person name="Kondo S."/>
            <person name="Saito H."/>
            <person name="Sato R."/>
            <person name="Murakawa M."/>
            <person name="Ihara Y."/>
            <person name="Oshima-Yamada Y."/>
            <person name="Ohtaka K."/>
            <person name="Satoh M."/>
            <person name="Sonobe K."/>
            <person name="Ishii M."/>
            <person name="Ohtani R."/>
            <person name="Kanamori-Sato M."/>
            <person name="Honoki R."/>
            <person name="Miyazaki D."/>
            <person name="Mochizuki H."/>
            <person name="Umetsu J."/>
            <person name="Higashi K."/>
            <person name="Shibata D."/>
            <person name="Kamiya Y."/>
            <person name="Sato N."/>
            <person name="Nakamura Y."/>
            <person name="Tabata S."/>
            <person name="Ida S."/>
            <person name="Kurokawa K."/>
            <person name="Ohta H."/>
        </authorList>
    </citation>
    <scope>NUCLEOTIDE SEQUENCE [LARGE SCALE GENOMIC DNA]</scope>
    <source>
        <strain evidence="2 3">NIES-2285</strain>
    </source>
</reference>
<accession>A0A1Y1HTI7</accession>
<evidence type="ECO:0000313" key="2">
    <source>
        <dbReference type="EMBL" id="GAQ79148.1"/>
    </source>
</evidence>
<feature type="region of interest" description="Disordered" evidence="1">
    <location>
        <begin position="717"/>
        <end position="747"/>
    </location>
</feature>
<organism evidence="2 3">
    <name type="scientific">Klebsormidium nitens</name>
    <name type="common">Green alga</name>
    <name type="synonym">Ulothrix nitens</name>
    <dbReference type="NCBI Taxonomy" id="105231"/>
    <lineage>
        <taxon>Eukaryota</taxon>
        <taxon>Viridiplantae</taxon>
        <taxon>Streptophyta</taxon>
        <taxon>Klebsormidiophyceae</taxon>
        <taxon>Klebsormidiales</taxon>
        <taxon>Klebsormidiaceae</taxon>
        <taxon>Klebsormidium</taxon>
    </lineage>
</organism>
<dbReference type="OMA" id="MREDFSE"/>
<protein>
    <submittedName>
        <fullName evidence="2">Uncharacterized protein</fullName>
    </submittedName>
</protein>
<dbReference type="Proteomes" id="UP000054558">
    <property type="component" value="Unassembled WGS sequence"/>
</dbReference>
<feature type="region of interest" description="Disordered" evidence="1">
    <location>
        <begin position="1105"/>
        <end position="1128"/>
    </location>
</feature>
<evidence type="ECO:0000256" key="1">
    <source>
        <dbReference type="SAM" id="MobiDB-lite"/>
    </source>
</evidence>
<name>A0A1Y1HTI7_KLENI</name>
<dbReference type="InterPro" id="IPR033489">
    <property type="entry name" value="RBBP6"/>
</dbReference>
<sequence>MQSEGHAIKMLNVVLRPMEESNTEAADMRKVPLEEPVLASIEGESSWRTHPNDGIPEGNSCGAERQNLVDKLLKFHEQWRVDGASNSPFAVLQRCRLSQGCVQPDCDLDCAQLGQLLVGNPDERSEQLNTTFAWEAQTAQENGGPGAEDGPSEPAVEETHKADGLDEAAGVEERLLSESMRRMLLLRAEREWGLKIETDIEAVATGEEKQGWRNGQAEEARGELEAGPTECKADADGTEGQDGPSGVALTSPFGLPKPIPRQGGEGEIFVEATAEVENGDFGAGNKVGVDTLGLRSREMDSPGSMSRPNVESGPVLGAEAVHPLEPLKTESGKKVRAETRKDVRPLSGHAPGPSSNREKPGHIFPGGSVATGAESRGELKGGEKREGSRDGGTDSERKRRREENLRRQKEAKSARDPEERRKRSRHRETDRKRSRDRDEGRERNRERDRKRDQERDRKGDQGRDQDKDREGVQDWDRERDRERDRGRDRDKDQEGERGRDRDKDRDRYRKRDPDARKDGGRDHGEERRKRKHEKTDEERRDEPQNEERKKIKDCAERPSSQAERGRKLEDRVCFEMFLRLRCSKLRCPYRHPARPPQIAAKYLCLDYVAGKCEGRAEDCLRYHWTRSEEVEYLRTGNSPGNAIRYVRLSARSRSESASLSPNCAPPERETVFQSPPPSPTPEIPAAVEDLDAPDYGVAGELVGLGVADVSSDGLEVASTPWRSAQSPQESLSRATKPGSATEGPEGLRVPLKRLSSSGSRLVALADQSIDTAAGGARLELSEKAPSVNEGGERPAGRAWLKGLLAKSALEVAVGRLLEKDAVVGGHGAVQSGGNGAQGFAKIAGEQEDGGKAQPAGAVWGVSSTQDDLLREQVDTANSKGDATGVTRAVSRTHERKIGLTRQSEDYEGIEFSGKKRDEDSGGSERKAEPAPQGGAVSPESSQQFAETGGAPPQPGGMTHEQVEEAAAWRYQAADGTEAGPFMLQHLRIWLERGHLYPHLEMHHADGWLPPCPLHSLILAADSGQLLTLLNQRGSSLPTIPPAHPPGFDAAPQDAVVQKDEAAARDPASPPSVAGPGLSNFVAPPMSKPVDLHPPQAGVNRGIVSRASATSAAETSGDPAGESLQERADTIGGVKPLWRVRRAASLGRETGSETRSRVEGKRSREVAIWKGEVREILTEPKRQQVMGLGCSMYGETCKNQRNGTGEEADTELPGMKPKGIKLLSELGDFTKDKGPAQGAEGALGASAERAALGSVSLVLREVENMPEETDLGRGLVSRSAPITEVFRKRRAGSFVPEGSLSGAVAAAFAAVFAATVPRKAGATPEAKGGQTEAEASIPKVGLPASPSQRKESADGGSAKRSTVAGCLAAGKAGDGYEAGEDKISETG</sequence>
<feature type="compositionally biased region" description="Basic and acidic residues" evidence="1">
    <location>
        <begin position="207"/>
        <end position="224"/>
    </location>
</feature>
<dbReference type="SUPFAM" id="SSF55277">
    <property type="entry name" value="GYF domain"/>
    <property type="match status" value="1"/>
</dbReference>
<dbReference type="InterPro" id="IPR035445">
    <property type="entry name" value="GYF-like_dom_sf"/>
</dbReference>
<dbReference type="GO" id="GO:0061630">
    <property type="term" value="F:ubiquitin protein ligase activity"/>
    <property type="evidence" value="ECO:0007669"/>
    <property type="project" value="InterPro"/>
</dbReference>
<evidence type="ECO:0000313" key="3">
    <source>
        <dbReference type="Proteomes" id="UP000054558"/>
    </source>
</evidence>
<feature type="region of interest" description="Disordered" evidence="1">
    <location>
        <begin position="43"/>
        <end position="62"/>
    </location>
</feature>
<feature type="region of interest" description="Disordered" evidence="1">
    <location>
        <begin position="874"/>
        <end position="961"/>
    </location>
</feature>